<reference evidence="1 2" key="1">
    <citation type="submission" date="2020-12" db="EMBL/GenBank/DDBJ databases">
        <title>FDA dAtabase for Regulatory Grade micrObial Sequences (FDA-ARGOS): Supporting development and validation of Infectious Disease Dx tests.</title>
        <authorList>
            <person name="Nelson B."/>
            <person name="Plummer A."/>
            <person name="Tallon L."/>
            <person name="Sadzewicz L."/>
            <person name="Zhao X."/>
            <person name="Boylan J."/>
            <person name="Ott S."/>
            <person name="Bowen H."/>
            <person name="Vavikolanu K."/>
            <person name="Mehta A."/>
            <person name="Aluvathingal J."/>
            <person name="Nadendla S."/>
            <person name="Myers T."/>
            <person name="Yan Y."/>
            <person name="Sichtig H."/>
        </authorList>
    </citation>
    <scope>NUCLEOTIDE SEQUENCE [LARGE SCALE GENOMIC DNA]</scope>
    <source>
        <strain evidence="1 2">FDAARGOS_1049</strain>
    </source>
</reference>
<proteinExistence type="predicted"/>
<dbReference type="Gene3D" id="3.30.530.20">
    <property type="match status" value="1"/>
</dbReference>
<dbReference type="Proteomes" id="UP000595610">
    <property type="component" value="Chromosome 1"/>
</dbReference>
<sequence>MGGSWSPQDVYDFMAPPASFACWASGLGNEGTVWRFEGENGPMKIRFTEPNAYGVLDRYVGLLDGSEIYVPTRAVANGTGTEVMCTLFRVQGMNGEKFAADTE</sequence>
<protein>
    <submittedName>
        <fullName evidence="1">SRPBCC family protein</fullName>
    </submittedName>
</protein>
<dbReference type="AlphaFoldDB" id="A0A7T4T9C6"/>
<evidence type="ECO:0000313" key="2">
    <source>
        <dbReference type="Proteomes" id="UP000595610"/>
    </source>
</evidence>
<evidence type="ECO:0000313" key="1">
    <source>
        <dbReference type="EMBL" id="QQC64353.1"/>
    </source>
</evidence>
<dbReference type="InterPro" id="IPR023393">
    <property type="entry name" value="START-like_dom_sf"/>
</dbReference>
<organism evidence="1 2">
    <name type="scientific">Paraburkholderia ginsengisoli</name>
    <dbReference type="NCBI Taxonomy" id="311231"/>
    <lineage>
        <taxon>Bacteria</taxon>
        <taxon>Pseudomonadati</taxon>
        <taxon>Pseudomonadota</taxon>
        <taxon>Betaproteobacteria</taxon>
        <taxon>Burkholderiales</taxon>
        <taxon>Burkholderiaceae</taxon>
        <taxon>Paraburkholderia</taxon>
    </lineage>
</organism>
<gene>
    <name evidence="1" type="ORF">I6I06_02335</name>
</gene>
<dbReference type="EMBL" id="CP066075">
    <property type="protein sequence ID" value="QQC64353.1"/>
    <property type="molecule type" value="Genomic_DNA"/>
</dbReference>
<name>A0A7T4T9C6_9BURK</name>
<dbReference type="RefSeq" id="WP_042322964.1">
    <property type="nucleotide sequence ID" value="NZ_CP066075.1"/>
</dbReference>
<dbReference type="SUPFAM" id="SSF55961">
    <property type="entry name" value="Bet v1-like"/>
    <property type="match status" value="1"/>
</dbReference>
<accession>A0A7T4T9C6</accession>
<dbReference type="KEGG" id="pgis:I6I06_02335"/>
<keyword evidence="2" id="KW-1185">Reference proteome</keyword>